<dbReference type="EC" id="3.2.1.52" evidence="3"/>
<evidence type="ECO:0000259" key="6">
    <source>
        <dbReference type="Pfam" id="PF00728"/>
    </source>
</evidence>
<dbReference type="Gene3D" id="3.20.20.80">
    <property type="entry name" value="Glycosidases"/>
    <property type="match status" value="1"/>
</dbReference>
<dbReference type="InterPro" id="IPR017853">
    <property type="entry name" value="GH"/>
</dbReference>
<dbReference type="Proteomes" id="UP001150238">
    <property type="component" value="Unassembled WGS sequence"/>
</dbReference>
<organism evidence="7 8">
    <name type="scientific">Lentinula lateritia</name>
    <dbReference type="NCBI Taxonomy" id="40482"/>
    <lineage>
        <taxon>Eukaryota</taxon>
        <taxon>Fungi</taxon>
        <taxon>Dikarya</taxon>
        <taxon>Basidiomycota</taxon>
        <taxon>Agaricomycotina</taxon>
        <taxon>Agaricomycetes</taxon>
        <taxon>Agaricomycetidae</taxon>
        <taxon>Agaricales</taxon>
        <taxon>Marasmiineae</taxon>
        <taxon>Omphalotaceae</taxon>
        <taxon>Lentinula</taxon>
    </lineage>
</organism>
<dbReference type="EMBL" id="JANVFS010000002">
    <property type="protein sequence ID" value="KAJ4494536.1"/>
    <property type="molecule type" value="Genomic_DNA"/>
</dbReference>
<reference evidence="7" key="1">
    <citation type="submission" date="2022-08" db="EMBL/GenBank/DDBJ databases">
        <authorList>
            <consortium name="DOE Joint Genome Institute"/>
            <person name="Min B."/>
            <person name="Riley R."/>
            <person name="Sierra-Patev S."/>
            <person name="Naranjo-Ortiz M."/>
            <person name="Looney B."/>
            <person name="Konkel Z."/>
            <person name="Slot J.C."/>
            <person name="Sakamoto Y."/>
            <person name="Steenwyk J.L."/>
            <person name="Rokas A."/>
            <person name="Carro J."/>
            <person name="Camarero S."/>
            <person name="Ferreira P."/>
            <person name="Molpeceres G."/>
            <person name="Ruiz-Duenas F.J."/>
            <person name="Serrano A."/>
            <person name="Henrissat B."/>
            <person name="Drula E."/>
            <person name="Hughes K.W."/>
            <person name="Mata J.L."/>
            <person name="Ishikawa N.K."/>
            <person name="Vargas-Isla R."/>
            <person name="Ushijima S."/>
            <person name="Smith C.A."/>
            <person name="Ahrendt S."/>
            <person name="Andreopoulos W."/>
            <person name="He G."/>
            <person name="Labutti K."/>
            <person name="Lipzen A."/>
            <person name="Ng V."/>
            <person name="Sandor L."/>
            <person name="Barry K."/>
            <person name="Martinez A.T."/>
            <person name="Xiao Y."/>
            <person name="Gibbons J.G."/>
            <person name="Terashima K."/>
            <person name="Hibbett D.S."/>
            <person name="Grigoriev I.V."/>
        </authorList>
    </citation>
    <scope>NUCLEOTIDE SEQUENCE</scope>
    <source>
        <strain evidence="7">Sp2 HRB7682 ss15</strain>
    </source>
</reference>
<dbReference type="PANTHER" id="PTHR22600">
    <property type="entry name" value="BETA-HEXOSAMINIDASE"/>
    <property type="match status" value="1"/>
</dbReference>
<comment type="caution">
    <text evidence="7">The sequence shown here is derived from an EMBL/GenBank/DDBJ whole genome shotgun (WGS) entry which is preliminary data.</text>
</comment>
<dbReference type="GO" id="GO:0004563">
    <property type="term" value="F:beta-N-acetylhexosaminidase activity"/>
    <property type="evidence" value="ECO:0007669"/>
    <property type="project" value="UniProtKB-EC"/>
</dbReference>
<accession>A0A9W9B184</accession>
<protein>
    <recommendedName>
        <fullName evidence="3">beta-N-acetylhexosaminidase</fullName>
        <ecNumber evidence="3">3.2.1.52</ecNumber>
    </recommendedName>
</protein>
<comment type="similarity">
    <text evidence="2">Belongs to the glycosyl hydrolase 20 family.</text>
</comment>
<dbReference type="InterPro" id="IPR025705">
    <property type="entry name" value="Beta_hexosaminidase_sua/sub"/>
</dbReference>
<evidence type="ECO:0000313" key="7">
    <source>
        <dbReference type="EMBL" id="KAJ4494536.1"/>
    </source>
</evidence>
<evidence type="ECO:0000256" key="4">
    <source>
        <dbReference type="ARBA" id="ARBA00022729"/>
    </source>
</evidence>
<keyword evidence="5 7" id="KW-0378">Hydrolase</keyword>
<dbReference type="GO" id="GO:0030203">
    <property type="term" value="P:glycosaminoglycan metabolic process"/>
    <property type="evidence" value="ECO:0007669"/>
    <property type="project" value="TreeGrafter"/>
</dbReference>
<name>A0A9W9B184_9AGAR</name>
<sequence length="213" mass="23790">MNARNANVNAERTDGTQNSTYRHALGKTAVVWEEMVLEYNTTTLRNDTIVMVWISSDDAAAVVQKGYRIVHAPSNYFYLDCGAGEWIGNDPTGNSWCDPFKTWQESYTFNPLANISSAQVSLVLGVSNSGEQLLWTEQSGPENLDSIVWPRAASSAEVFWTGDTLPDGFDRVGNISEALPRLHDVRYRMVQRGIKAIRLQPEWCALRPQVCDG</sequence>
<dbReference type="InterPro" id="IPR015883">
    <property type="entry name" value="Glyco_hydro_20_cat"/>
</dbReference>
<comment type="catalytic activity">
    <reaction evidence="1">
        <text>Hydrolysis of terminal non-reducing N-acetyl-D-hexosamine residues in N-acetyl-beta-D-hexosaminides.</text>
        <dbReference type="EC" id="3.2.1.52"/>
    </reaction>
</comment>
<evidence type="ECO:0000256" key="1">
    <source>
        <dbReference type="ARBA" id="ARBA00001231"/>
    </source>
</evidence>
<gene>
    <name evidence="7" type="ORF">C8J55DRAFT_554174</name>
</gene>
<reference evidence="7" key="2">
    <citation type="journal article" date="2023" name="Proc. Natl. Acad. Sci. U.S.A.">
        <title>A global phylogenomic analysis of the shiitake genus Lentinula.</title>
        <authorList>
            <person name="Sierra-Patev S."/>
            <person name="Min B."/>
            <person name="Naranjo-Ortiz M."/>
            <person name="Looney B."/>
            <person name="Konkel Z."/>
            <person name="Slot J.C."/>
            <person name="Sakamoto Y."/>
            <person name="Steenwyk J.L."/>
            <person name="Rokas A."/>
            <person name="Carro J."/>
            <person name="Camarero S."/>
            <person name="Ferreira P."/>
            <person name="Molpeceres G."/>
            <person name="Ruiz-Duenas F.J."/>
            <person name="Serrano A."/>
            <person name="Henrissat B."/>
            <person name="Drula E."/>
            <person name="Hughes K.W."/>
            <person name="Mata J.L."/>
            <person name="Ishikawa N.K."/>
            <person name="Vargas-Isla R."/>
            <person name="Ushijima S."/>
            <person name="Smith C.A."/>
            <person name="Donoghue J."/>
            <person name="Ahrendt S."/>
            <person name="Andreopoulos W."/>
            <person name="He G."/>
            <person name="LaButti K."/>
            <person name="Lipzen A."/>
            <person name="Ng V."/>
            <person name="Riley R."/>
            <person name="Sandor L."/>
            <person name="Barry K."/>
            <person name="Martinez A.T."/>
            <person name="Xiao Y."/>
            <person name="Gibbons J.G."/>
            <person name="Terashima K."/>
            <person name="Grigoriev I.V."/>
            <person name="Hibbett D."/>
        </authorList>
    </citation>
    <scope>NUCLEOTIDE SEQUENCE</scope>
    <source>
        <strain evidence="7">Sp2 HRB7682 ss15</strain>
    </source>
</reference>
<dbReference type="Pfam" id="PF00728">
    <property type="entry name" value="Glyco_hydro_20"/>
    <property type="match status" value="1"/>
</dbReference>
<evidence type="ECO:0000313" key="8">
    <source>
        <dbReference type="Proteomes" id="UP001150238"/>
    </source>
</evidence>
<dbReference type="GO" id="GO:0005975">
    <property type="term" value="P:carbohydrate metabolic process"/>
    <property type="evidence" value="ECO:0007669"/>
    <property type="project" value="InterPro"/>
</dbReference>
<evidence type="ECO:0000256" key="5">
    <source>
        <dbReference type="ARBA" id="ARBA00022801"/>
    </source>
</evidence>
<dbReference type="GO" id="GO:0016020">
    <property type="term" value="C:membrane"/>
    <property type="evidence" value="ECO:0007669"/>
    <property type="project" value="TreeGrafter"/>
</dbReference>
<feature type="domain" description="Glycoside hydrolase family 20 catalytic" evidence="6">
    <location>
        <begin position="20"/>
        <end position="162"/>
    </location>
</feature>
<proteinExistence type="inferred from homology"/>
<evidence type="ECO:0000256" key="3">
    <source>
        <dbReference type="ARBA" id="ARBA00012663"/>
    </source>
</evidence>
<dbReference type="SUPFAM" id="SSF51445">
    <property type="entry name" value="(Trans)glycosidases"/>
    <property type="match status" value="1"/>
</dbReference>
<keyword evidence="4" id="KW-0732">Signal</keyword>
<dbReference type="PANTHER" id="PTHR22600:SF26">
    <property type="entry name" value="BETA-N-ACETYLHEXOSAMINIDASE"/>
    <property type="match status" value="1"/>
</dbReference>
<dbReference type="AlphaFoldDB" id="A0A9W9B184"/>
<evidence type="ECO:0000256" key="2">
    <source>
        <dbReference type="ARBA" id="ARBA00006285"/>
    </source>
</evidence>